<evidence type="ECO:0000313" key="1">
    <source>
        <dbReference type="EMBL" id="KAL1237397.1"/>
    </source>
</evidence>
<gene>
    <name evidence="1" type="ORF">TSPI_01195</name>
</gene>
<reference evidence="1 2" key="1">
    <citation type="submission" date="2024-07" db="EMBL/GenBank/DDBJ databases">
        <title>Enhanced genomic and transcriptomic resources for Trichinella pseudospiralis and T. spiralis underpin the discovery of pronounced molecular differences between stages and species.</title>
        <authorList>
            <person name="Pasi K.K."/>
            <person name="La Rosa G."/>
            <person name="Gomez-Morales M.A."/>
            <person name="Tosini F."/>
            <person name="Sumanam S."/>
            <person name="Young N.D."/>
            <person name="Chang B.C."/>
            <person name="Robin G.B."/>
        </authorList>
    </citation>
    <scope>NUCLEOTIDE SEQUENCE [LARGE SCALE GENOMIC DNA]</scope>
    <source>
        <strain evidence="1">ISS534</strain>
    </source>
</reference>
<dbReference type="EMBL" id="JBEUSY010000348">
    <property type="protein sequence ID" value="KAL1237397.1"/>
    <property type="molecule type" value="Genomic_DNA"/>
</dbReference>
<accession>A0ABR3KG18</accession>
<evidence type="ECO:0000313" key="2">
    <source>
        <dbReference type="Proteomes" id="UP001558632"/>
    </source>
</evidence>
<organism evidence="1 2">
    <name type="scientific">Trichinella spiralis</name>
    <name type="common">Trichina worm</name>
    <dbReference type="NCBI Taxonomy" id="6334"/>
    <lineage>
        <taxon>Eukaryota</taxon>
        <taxon>Metazoa</taxon>
        <taxon>Ecdysozoa</taxon>
        <taxon>Nematoda</taxon>
        <taxon>Enoplea</taxon>
        <taxon>Dorylaimia</taxon>
        <taxon>Trichinellida</taxon>
        <taxon>Trichinellidae</taxon>
        <taxon>Trichinella</taxon>
    </lineage>
</organism>
<dbReference type="Proteomes" id="UP001558632">
    <property type="component" value="Unassembled WGS sequence"/>
</dbReference>
<protein>
    <submittedName>
        <fullName evidence="1">Multifunctional tryptophan biosynthesis protein</fullName>
    </submittedName>
</protein>
<name>A0ABR3KG18_TRISP</name>
<sequence length="139" mass="16751">MLKNGTTCETVHKVETPRLSGEFRKNSDEYMSIEAFRQFRCITEQHRAERERHRQLKQAQLDAEKWLLRNSEYIDVSEIGIYYRPTVADDIRLPKNREFRMERKFDDGLAESGAKLWPFRTSFCWLNIKQNFLMEAIWN</sequence>
<proteinExistence type="predicted"/>
<keyword evidence="2" id="KW-1185">Reference proteome</keyword>
<comment type="caution">
    <text evidence="1">The sequence shown here is derived from an EMBL/GenBank/DDBJ whole genome shotgun (WGS) entry which is preliminary data.</text>
</comment>